<evidence type="ECO:0000256" key="2">
    <source>
        <dbReference type="ARBA" id="ARBA00022723"/>
    </source>
</evidence>
<feature type="domain" description="MsrB" evidence="7">
    <location>
        <begin position="43"/>
        <end position="166"/>
    </location>
</feature>
<evidence type="ECO:0000313" key="9">
    <source>
        <dbReference type="EMBL" id="CDW17409.1"/>
    </source>
</evidence>
<name>A0A0K2SV25_LEPSM</name>
<evidence type="ECO:0000259" key="7">
    <source>
        <dbReference type="PROSITE" id="PS51790"/>
    </source>
</evidence>
<evidence type="ECO:0000313" key="8">
    <source>
        <dbReference type="EMBL" id="CAF2887801.1"/>
    </source>
</evidence>
<keyword evidence="10" id="KW-1185">Reference proteome</keyword>
<sequence>MSILSRTRILCHFLKGPTRPLLLQSLSSSYNNNTTKDPRKMSRSEWKRILEPQIFDVVRNKGTEPPFSSEFNDLKSSGKYLCVCCSQTLFNSEDKYDSGSGWPSFTAPSDDDSVKTLQDKSHGMIRTEVLCHNCGAHLGHVFQDGPSHEKPLRYCINGVALKFDSKF</sequence>
<evidence type="ECO:0000256" key="3">
    <source>
        <dbReference type="ARBA" id="ARBA00022833"/>
    </source>
</evidence>
<dbReference type="Pfam" id="PF01641">
    <property type="entry name" value="SelR"/>
    <property type="match status" value="1"/>
</dbReference>
<dbReference type="PROSITE" id="PS51790">
    <property type="entry name" value="MSRB"/>
    <property type="match status" value="1"/>
</dbReference>
<evidence type="ECO:0000256" key="6">
    <source>
        <dbReference type="RuleBase" id="RU365044"/>
    </source>
</evidence>
<dbReference type="Gene3D" id="2.170.150.20">
    <property type="entry name" value="Peptide methionine sulfoxide reductase"/>
    <property type="match status" value="1"/>
</dbReference>
<dbReference type="PANTHER" id="PTHR10173">
    <property type="entry name" value="METHIONINE SULFOXIDE REDUCTASE"/>
    <property type="match status" value="1"/>
</dbReference>
<accession>A0A0K2SV25</accession>
<dbReference type="GO" id="GO:0030091">
    <property type="term" value="P:protein repair"/>
    <property type="evidence" value="ECO:0007669"/>
    <property type="project" value="InterPro"/>
</dbReference>
<dbReference type="EMBL" id="HACA01000048">
    <property type="protein sequence ID" value="CDW17409.1"/>
    <property type="molecule type" value="Transcribed_RNA"/>
</dbReference>
<keyword evidence="4 6" id="KW-0560">Oxidoreductase</keyword>
<dbReference type="GO" id="GO:0033743">
    <property type="term" value="F:peptide-methionine (R)-S-oxide reductase activity"/>
    <property type="evidence" value="ECO:0007669"/>
    <property type="project" value="UniProtKB-EC"/>
</dbReference>
<protein>
    <recommendedName>
        <fullName evidence="6">Peptide-methionine (R)-S-oxide reductase</fullName>
        <ecNumber evidence="6">1.8.4.12</ecNumber>
    </recommendedName>
</protein>
<dbReference type="Proteomes" id="UP000675881">
    <property type="component" value="Chromosome 3"/>
</dbReference>
<dbReference type="FunFam" id="2.170.150.20:FF:000001">
    <property type="entry name" value="Peptide methionine sulfoxide reductase MsrB"/>
    <property type="match status" value="1"/>
</dbReference>
<dbReference type="EC" id="1.8.4.12" evidence="6"/>
<comment type="cofactor">
    <cofactor evidence="6">
        <name>Zn(2+)</name>
        <dbReference type="ChEBI" id="CHEBI:29105"/>
    </cofactor>
    <text evidence="6">Binds 1 zinc ion per subunit.</text>
</comment>
<comment type="similarity">
    <text evidence="1 6">Belongs to the MsrB Met sulfoxide reductase family.</text>
</comment>
<evidence type="ECO:0000256" key="5">
    <source>
        <dbReference type="ARBA" id="ARBA00048488"/>
    </source>
</evidence>
<organism evidence="9">
    <name type="scientific">Lepeophtheirus salmonis</name>
    <name type="common">Salmon louse</name>
    <name type="synonym">Caligus salmonis</name>
    <dbReference type="NCBI Taxonomy" id="72036"/>
    <lineage>
        <taxon>Eukaryota</taxon>
        <taxon>Metazoa</taxon>
        <taxon>Ecdysozoa</taxon>
        <taxon>Arthropoda</taxon>
        <taxon>Crustacea</taxon>
        <taxon>Multicrustacea</taxon>
        <taxon>Hexanauplia</taxon>
        <taxon>Copepoda</taxon>
        <taxon>Siphonostomatoida</taxon>
        <taxon>Caligidae</taxon>
        <taxon>Lepeophtheirus</taxon>
    </lineage>
</organism>
<gene>
    <name evidence="8" type="ORF">LSAA_7431</name>
</gene>
<comment type="function">
    <text evidence="6">Methionine-sulfoxide reductase that specifically reduces methionine (R)-sulfoxide back to methionine. While in many cases methionine oxidation is the result of random oxidation following oxidative stress, methionine oxidation is also a post-translational modification that takes place on specific residues.</text>
</comment>
<dbReference type="InterPro" id="IPR011057">
    <property type="entry name" value="Mss4-like_sf"/>
</dbReference>
<dbReference type="GO" id="GO:0005737">
    <property type="term" value="C:cytoplasm"/>
    <property type="evidence" value="ECO:0007669"/>
    <property type="project" value="TreeGrafter"/>
</dbReference>
<evidence type="ECO:0000256" key="4">
    <source>
        <dbReference type="ARBA" id="ARBA00023002"/>
    </source>
</evidence>
<dbReference type="AlphaFoldDB" id="A0A0K2SV25"/>
<reference evidence="8" key="2">
    <citation type="submission" date="2021-02" db="EMBL/GenBank/DDBJ databases">
        <authorList>
            <person name="Bekaert M."/>
        </authorList>
    </citation>
    <scope>NUCLEOTIDE SEQUENCE</scope>
    <source>
        <strain evidence="8">IoA-00</strain>
    </source>
</reference>
<dbReference type="EMBL" id="HG994582">
    <property type="protein sequence ID" value="CAF2887801.1"/>
    <property type="molecule type" value="Genomic_DNA"/>
</dbReference>
<dbReference type="GO" id="GO:0046872">
    <property type="term" value="F:metal ion binding"/>
    <property type="evidence" value="ECO:0007669"/>
    <property type="project" value="UniProtKB-KW"/>
</dbReference>
<dbReference type="NCBIfam" id="TIGR00357">
    <property type="entry name" value="peptide-methionine (R)-S-oxide reductase MsrB"/>
    <property type="match status" value="1"/>
</dbReference>
<dbReference type="GO" id="GO:0006979">
    <property type="term" value="P:response to oxidative stress"/>
    <property type="evidence" value="ECO:0007669"/>
    <property type="project" value="InterPro"/>
</dbReference>
<dbReference type="OrthoDB" id="44061at2759"/>
<dbReference type="SUPFAM" id="SSF51316">
    <property type="entry name" value="Mss4-like"/>
    <property type="match status" value="1"/>
</dbReference>
<proteinExistence type="inferred from homology"/>
<evidence type="ECO:0000313" key="10">
    <source>
        <dbReference type="Proteomes" id="UP000675881"/>
    </source>
</evidence>
<dbReference type="PANTHER" id="PTHR10173:SF52">
    <property type="entry name" value="METHIONINE-R-SULFOXIDE REDUCTASE B1"/>
    <property type="match status" value="1"/>
</dbReference>
<reference evidence="9" key="1">
    <citation type="submission" date="2014-05" db="EMBL/GenBank/DDBJ databases">
        <authorList>
            <person name="Chronopoulou M."/>
        </authorList>
    </citation>
    <scope>NUCLEOTIDE SEQUENCE</scope>
    <source>
        <tissue evidence="9">Whole organism</tissue>
    </source>
</reference>
<keyword evidence="2 6" id="KW-0479">Metal-binding</keyword>
<keyword evidence="3 6" id="KW-0862">Zinc</keyword>
<comment type="catalytic activity">
    <reaction evidence="5 6">
        <text>L-methionyl-[protein] + [thioredoxin]-disulfide + H2O = L-methionyl-(R)-S-oxide-[protein] + [thioredoxin]-dithiol</text>
        <dbReference type="Rhea" id="RHEA:24164"/>
        <dbReference type="Rhea" id="RHEA-COMP:10698"/>
        <dbReference type="Rhea" id="RHEA-COMP:10700"/>
        <dbReference type="Rhea" id="RHEA-COMP:12313"/>
        <dbReference type="Rhea" id="RHEA-COMP:12314"/>
        <dbReference type="ChEBI" id="CHEBI:15377"/>
        <dbReference type="ChEBI" id="CHEBI:16044"/>
        <dbReference type="ChEBI" id="CHEBI:29950"/>
        <dbReference type="ChEBI" id="CHEBI:45764"/>
        <dbReference type="ChEBI" id="CHEBI:50058"/>
        <dbReference type="EC" id="1.8.4.12"/>
    </reaction>
</comment>
<evidence type="ECO:0000256" key="1">
    <source>
        <dbReference type="ARBA" id="ARBA00007174"/>
    </source>
</evidence>
<dbReference type="InterPro" id="IPR002579">
    <property type="entry name" value="Met_Sox_Rdtase_MsrB_dom"/>
</dbReference>
<dbReference type="InterPro" id="IPR028427">
    <property type="entry name" value="Met_Sox_Rdtase_MsrB"/>
</dbReference>